<evidence type="ECO:0000313" key="2">
    <source>
        <dbReference type="EMBL" id="KAF6082000.1"/>
    </source>
</evidence>
<dbReference type="Proteomes" id="UP000664940">
    <property type="component" value="Unassembled WGS sequence"/>
</dbReference>
<feature type="region of interest" description="Disordered" evidence="1">
    <location>
        <begin position="73"/>
        <end position="107"/>
    </location>
</feature>
<evidence type="ECO:0000256" key="1">
    <source>
        <dbReference type="SAM" id="MobiDB-lite"/>
    </source>
</evidence>
<feature type="compositionally biased region" description="Basic and acidic residues" evidence="1">
    <location>
        <begin position="160"/>
        <end position="169"/>
    </location>
</feature>
<organism evidence="2 3">
    <name type="scientific">Phyllostomus discolor</name>
    <name type="common">pale spear-nosed bat</name>
    <dbReference type="NCBI Taxonomy" id="89673"/>
    <lineage>
        <taxon>Eukaryota</taxon>
        <taxon>Metazoa</taxon>
        <taxon>Chordata</taxon>
        <taxon>Craniata</taxon>
        <taxon>Vertebrata</taxon>
        <taxon>Euteleostomi</taxon>
        <taxon>Mammalia</taxon>
        <taxon>Eutheria</taxon>
        <taxon>Laurasiatheria</taxon>
        <taxon>Chiroptera</taxon>
        <taxon>Yangochiroptera</taxon>
        <taxon>Phyllostomidae</taxon>
        <taxon>Phyllostominae</taxon>
        <taxon>Phyllostomus</taxon>
    </lineage>
</organism>
<comment type="caution">
    <text evidence="2">The sequence shown here is derived from an EMBL/GenBank/DDBJ whole genome shotgun (WGS) entry which is preliminary data.</text>
</comment>
<dbReference type="EMBL" id="JABVXQ010000013">
    <property type="protein sequence ID" value="KAF6082000.1"/>
    <property type="molecule type" value="Genomic_DNA"/>
</dbReference>
<reference evidence="2 3" key="1">
    <citation type="journal article" date="2020" name="Nature">
        <title>Six reference-quality genomes reveal evolution of bat adaptations.</title>
        <authorList>
            <person name="Jebb D."/>
            <person name="Huang Z."/>
            <person name="Pippel M."/>
            <person name="Hughes G.M."/>
            <person name="Lavrichenko K."/>
            <person name="Devanna P."/>
            <person name="Winkler S."/>
            <person name="Jermiin L.S."/>
            <person name="Skirmuntt E.C."/>
            <person name="Katzourakis A."/>
            <person name="Burkitt-Gray L."/>
            <person name="Ray D.A."/>
            <person name="Sullivan K.A.M."/>
            <person name="Roscito J.G."/>
            <person name="Kirilenko B.M."/>
            <person name="Davalos L.M."/>
            <person name="Corthals A.P."/>
            <person name="Power M.L."/>
            <person name="Jones G."/>
            <person name="Ransome R.D."/>
            <person name="Dechmann D.K.N."/>
            <person name="Locatelli A.G."/>
            <person name="Puechmaille S.J."/>
            <person name="Fedrigo O."/>
            <person name="Jarvis E.D."/>
            <person name="Hiller M."/>
            <person name="Vernes S.C."/>
            <person name="Myers E.W."/>
            <person name="Teeling E.C."/>
        </authorList>
    </citation>
    <scope>NUCLEOTIDE SEQUENCE [LARGE SCALE GENOMIC DNA]</scope>
    <source>
        <strain evidence="2">Bat1K_MPI-CBG_1</strain>
    </source>
</reference>
<gene>
    <name evidence="2" type="ORF">HJG60_008968</name>
</gene>
<name>A0A834DG36_9CHIR</name>
<sequence>MTMGAALGSQKTLPWVCWFPGQRLPLPPAPGVRTAPLLGPPPRGIRSPRLSGEGSLAAAGSFSLDGIKFRIPSPPAGAEGRGGQGQLRLPGPGSQGRSPRSRFEPTLRASLHPPWSQVVIRLRSGRSLRLTFIKFCLLVSWPFITLPMSKKRKKILGSQAERKEHRLGGRPDLSVSPLPGLGHSVW</sequence>
<feature type="region of interest" description="Disordered" evidence="1">
    <location>
        <begin position="157"/>
        <end position="186"/>
    </location>
</feature>
<dbReference type="AlphaFoldDB" id="A0A834DG36"/>
<protein>
    <submittedName>
        <fullName evidence="2">Uncharacterized protein</fullName>
    </submittedName>
</protein>
<evidence type="ECO:0000313" key="3">
    <source>
        <dbReference type="Proteomes" id="UP000664940"/>
    </source>
</evidence>
<accession>A0A834DG36</accession>
<proteinExistence type="predicted"/>